<comment type="similarity">
    <text evidence="1">Belongs to the AB hydrolase superfamily. FUS2 hydrolase family.</text>
</comment>
<dbReference type="EMBL" id="VOQR01000001">
    <property type="protein sequence ID" value="TXC72227.1"/>
    <property type="molecule type" value="Genomic_DNA"/>
</dbReference>
<gene>
    <name evidence="3" type="ORF">FSB78_15705</name>
</gene>
<dbReference type="PANTHER" id="PTHR22946:SF12">
    <property type="entry name" value="CONIDIAL PIGMENT BIOSYNTHESIS PROTEIN AYG1 (AFU_ORTHOLOGUE AFUA_2G17550)"/>
    <property type="match status" value="1"/>
</dbReference>
<evidence type="ECO:0000313" key="3">
    <source>
        <dbReference type="EMBL" id="TXC72227.1"/>
    </source>
</evidence>
<sequence>MMVLELDGVQIVRHSQSIHCLEGPVMLRLNPDHSFNYELLRILGTAHDHGADVAEVLDVAGEIVAGDFESWFDAFSKRARHVDAQAQGFANAGRDASARGTFFRAASYYRAADFFLHGQPDDPRIASIWKDATRCFDAANARLPIPGERIDVQADGFSVPAIFFRCSTDGVARPTLLLMNGYDGSQEEMYHVLGVAALSRDFNVVTFEGPGQPTVIRDQGLTFIDEWEKVVTPLVDWCQSQPEIDAGKLGLVGYSLGGWLVARSGCFEHRLAGIACVDGLFDPARAYRASLPDSICAAIDRRDASTANAALSTAMAANTILRWAIEQGMWAYGCATPMDLMLRFDKLTLDGIVDRITTPVLVCEGADDQFFLGQAERLADALGARGDHVRLTSADSASEHCHVGCSDLLGNVVLDWFESRMTNTPEPA</sequence>
<evidence type="ECO:0000313" key="4">
    <source>
        <dbReference type="Proteomes" id="UP000321250"/>
    </source>
</evidence>
<dbReference type="InterPro" id="IPR000073">
    <property type="entry name" value="AB_hydrolase_1"/>
</dbReference>
<dbReference type="Gene3D" id="3.40.50.1820">
    <property type="entry name" value="alpha/beta hydrolase"/>
    <property type="match status" value="1"/>
</dbReference>
<reference evidence="3 4" key="1">
    <citation type="journal article" date="2013" name="Antonie Van Leeuwenhoek">
        <title>Sphingomonas ginsenosidivorax sp. nov., with the ability to transform ginsenosides.</title>
        <authorList>
            <person name="Jin X.F."/>
            <person name="Kim J.K."/>
            <person name="Liu Q.M."/>
            <person name="Kang M.S."/>
            <person name="He D."/>
            <person name="Jin F.X."/>
            <person name="Kim S.C."/>
            <person name="Im W.T."/>
        </authorList>
    </citation>
    <scope>NUCLEOTIDE SEQUENCE [LARGE SCALE GENOMIC DNA]</scope>
    <source>
        <strain evidence="3 4">KHI67</strain>
    </source>
</reference>
<keyword evidence="4" id="KW-1185">Reference proteome</keyword>
<dbReference type="GO" id="GO:0016787">
    <property type="term" value="F:hydrolase activity"/>
    <property type="evidence" value="ECO:0007669"/>
    <property type="project" value="UniProtKB-KW"/>
</dbReference>
<comment type="caution">
    <text evidence="3">The sequence shown here is derived from an EMBL/GenBank/DDBJ whole genome shotgun (WGS) entry which is preliminary data.</text>
</comment>
<feature type="domain" description="AB hydrolase-1" evidence="2">
    <location>
        <begin position="177"/>
        <end position="391"/>
    </location>
</feature>
<name>A0A5C6UHJ6_9SPHN</name>
<evidence type="ECO:0000256" key="1">
    <source>
        <dbReference type="ARBA" id="ARBA00038115"/>
    </source>
</evidence>
<evidence type="ECO:0000259" key="2">
    <source>
        <dbReference type="Pfam" id="PF12697"/>
    </source>
</evidence>
<dbReference type="InterPro" id="IPR050261">
    <property type="entry name" value="FrsA_esterase"/>
</dbReference>
<dbReference type="InterPro" id="IPR029058">
    <property type="entry name" value="AB_hydrolase_fold"/>
</dbReference>
<keyword evidence="3" id="KW-0378">Hydrolase</keyword>
<dbReference type="Proteomes" id="UP000321250">
    <property type="component" value="Unassembled WGS sequence"/>
</dbReference>
<dbReference type="Gene3D" id="1.20.1440.110">
    <property type="entry name" value="acylaminoacyl peptidase"/>
    <property type="match status" value="1"/>
</dbReference>
<protein>
    <submittedName>
        <fullName evidence="3">Alpha/beta fold hydrolase</fullName>
    </submittedName>
</protein>
<accession>A0A5C6UHJ6</accession>
<dbReference type="SUPFAM" id="SSF53474">
    <property type="entry name" value="alpha/beta-Hydrolases"/>
    <property type="match status" value="1"/>
</dbReference>
<dbReference type="PANTHER" id="PTHR22946">
    <property type="entry name" value="DIENELACTONE HYDROLASE DOMAIN-CONTAINING PROTEIN-RELATED"/>
    <property type="match status" value="1"/>
</dbReference>
<organism evidence="3 4">
    <name type="scientific">Sphingomonas ginsenosidivorax</name>
    <dbReference type="NCBI Taxonomy" id="862135"/>
    <lineage>
        <taxon>Bacteria</taxon>
        <taxon>Pseudomonadati</taxon>
        <taxon>Pseudomonadota</taxon>
        <taxon>Alphaproteobacteria</taxon>
        <taxon>Sphingomonadales</taxon>
        <taxon>Sphingomonadaceae</taxon>
        <taxon>Sphingomonas</taxon>
    </lineage>
</organism>
<proteinExistence type="inferred from homology"/>
<dbReference type="Pfam" id="PF12697">
    <property type="entry name" value="Abhydrolase_6"/>
    <property type="match status" value="1"/>
</dbReference>
<dbReference type="AlphaFoldDB" id="A0A5C6UHJ6"/>